<accession>A0A1T4RXX6</accession>
<gene>
    <name evidence="3" type="ORF">SAMN04488128_1021562</name>
</gene>
<dbReference type="PANTHER" id="PTHR43318:SF1">
    <property type="entry name" value="POLYSACCHARIDE BIOSYNTHESIS PROTEIN EPSC-RELATED"/>
    <property type="match status" value="1"/>
</dbReference>
<dbReference type="Gene3D" id="3.40.50.720">
    <property type="entry name" value="NAD(P)-binding Rossmann-like Domain"/>
    <property type="match status" value="1"/>
</dbReference>
<keyword evidence="4" id="KW-1185">Reference proteome</keyword>
<evidence type="ECO:0000256" key="1">
    <source>
        <dbReference type="ARBA" id="ARBA00007430"/>
    </source>
</evidence>
<protein>
    <submittedName>
        <fullName evidence="3">Polysaccharide biosynthesis protein</fullName>
    </submittedName>
</protein>
<dbReference type="Gene3D" id="3.90.25.40">
    <property type="match status" value="1"/>
</dbReference>
<reference evidence="4" key="1">
    <citation type="submission" date="2017-02" db="EMBL/GenBank/DDBJ databases">
        <authorList>
            <person name="Varghese N."/>
            <person name="Submissions S."/>
        </authorList>
    </citation>
    <scope>NUCLEOTIDE SEQUENCE [LARGE SCALE GENOMIC DNA]</scope>
    <source>
        <strain evidence="4">DSM 22224</strain>
    </source>
</reference>
<name>A0A1T4RXX6_9BACT</name>
<dbReference type="Proteomes" id="UP000190367">
    <property type="component" value="Unassembled WGS sequence"/>
</dbReference>
<dbReference type="SUPFAM" id="SSF51735">
    <property type="entry name" value="NAD(P)-binding Rossmann-fold domains"/>
    <property type="match status" value="1"/>
</dbReference>
<evidence type="ECO:0000259" key="2">
    <source>
        <dbReference type="Pfam" id="PF02719"/>
    </source>
</evidence>
<evidence type="ECO:0000313" key="3">
    <source>
        <dbReference type="EMBL" id="SKA20441.1"/>
    </source>
</evidence>
<dbReference type="InterPro" id="IPR003869">
    <property type="entry name" value="Polysac_CapD-like"/>
</dbReference>
<dbReference type="Pfam" id="PF02719">
    <property type="entry name" value="Polysacc_synt_2"/>
    <property type="match status" value="1"/>
</dbReference>
<dbReference type="RefSeq" id="WP_235021561.1">
    <property type="nucleotide sequence ID" value="NZ_FUWZ01000002.1"/>
</dbReference>
<proteinExistence type="inferred from homology"/>
<evidence type="ECO:0000313" key="4">
    <source>
        <dbReference type="Proteomes" id="UP000190367"/>
    </source>
</evidence>
<dbReference type="EMBL" id="FUWZ01000002">
    <property type="protein sequence ID" value="SKA20441.1"/>
    <property type="molecule type" value="Genomic_DNA"/>
</dbReference>
<comment type="similarity">
    <text evidence="1">Belongs to the polysaccharide synthase family.</text>
</comment>
<dbReference type="PANTHER" id="PTHR43318">
    <property type="entry name" value="UDP-N-ACETYLGLUCOSAMINE 4,6-DEHYDRATASE"/>
    <property type="match status" value="1"/>
</dbReference>
<organism evidence="3 4">
    <name type="scientific">Chitinophaga eiseniae</name>
    <dbReference type="NCBI Taxonomy" id="634771"/>
    <lineage>
        <taxon>Bacteria</taxon>
        <taxon>Pseudomonadati</taxon>
        <taxon>Bacteroidota</taxon>
        <taxon>Chitinophagia</taxon>
        <taxon>Chitinophagales</taxon>
        <taxon>Chitinophagaceae</taxon>
        <taxon>Chitinophaga</taxon>
    </lineage>
</organism>
<dbReference type="STRING" id="634771.SAMN04488128_1021562"/>
<dbReference type="InterPro" id="IPR051203">
    <property type="entry name" value="Polysaccharide_Synthase-Rel"/>
</dbReference>
<sequence>MDRIINLSAFIGRILHRNSSILTDDIIQNKQKLAKEIDGKNIMVIGGAGTIGGSFIKALLRNGTPAQLVVVDINENGLTEIIRDIRSSSDLNIPPNILTYPVNFSDPVFEKILRRYGRFDVVANFAAHKHVRSEKDELSIEAMVHNNVLKARDLLDKLLKEPPAHFFCVSTDKAANPVNIMGASKKLMEDVIMAYSEKIKITTARFANVAFSNGSLPFGFMERLQKRQPFSAPKDVRRFFVSPEESGEICMIACLLGASGDIFFPKLDEVNDMYTFTYVADELLKELGLKPVYCQSEEEARQMASKLNANSSEYPVYYFASDTSGEKPYEEFYTSSEVINLDAFGKLGIIKETPRKSLAELDGVIQRLEAVFQTQTTKAEIVHVLKDYLPDFQHIETGKSLDQKM</sequence>
<feature type="domain" description="Polysaccharide biosynthesis protein CapD-like" evidence="2">
    <location>
        <begin position="42"/>
        <end position="340"/>
    </location>
</feature>
<dbReference type="InterPro" id="IPR036291">
    <property type="entry name" value="NAD(P)-bd_dom_sf"/>
</dbReference>
<dbReference type="AlphaFoldDB" id="A0A1T4RXX6"/>